<evidence type="ECO:0000256" key="1">
    <source>
        <dbReference type="SAM" id="MobiDB-lite"/>
    </source>
</evidence>
<dbReference type="AlphaFoldDB" id="A0A2S6NGS6"/>
<proteinExistence type="predicted"/>
<comment type="caution">
    <text evidence="3">The sequence shown here is derived from an EMBL/GenBank/DDBJ whole genome shotgun (WGS) entry which is preliminary data.</text>
</comment>
<dbReference type="OrthoDB" id="33315at2"/>
<feature type="region of interest" description="Disordered" evidence="1">
    <location>
        <begin position="1"/>
        <end position="28"/>
    </location>
</feature>
<protein>
    <recommendedName>
        <fullName evidence="2">DUF6883 domain-containing protein</fullName>
    </recommendedName>
</protein>
<keyword evidence="4" id="KW-1185">Reference proteome</keyword>
<dbReference type="Pfam" id="PF21814">
    <property type="entry name" value="DUF6883"/>
    <property type="match status" value="1"/>
</dbReference>
<evidence type="ECO:0000259" key="2">
    <source>
        <dbReference type="Pfam" id="PF21814"/>
    </source>
</evidence>
<organism evidence="3 4">
    <name type="scientific">Rhodopila globiformis</name>
    <name type="common">Rhodopseudomonas globiformis</name>
    <dbReference type="NCBI Taxonomy" id="1071"/>
    <lineage>
        <taxon>Bacteria</taxon>
        <taxon>Pseudomonadati</taxon>
        <taxon>Pseudomonadota</taxon>
        <taxon>Alphaproteobacteria</taxon>
        <taxon>Acetobacterales</taxon>
        <taxon>Acetobacteraceae</taxon>
        <taxon>Rhodopila</taxon>
    </lineage>
</organism>
<evidence type="ECO:0000313" key="3">
    <source>
        <dbReference type="EMBL" id="PPQ33759.1"/>
    </source>
</evidence>
<feature type="domain" description="DUF6883" evidence="2">
    <location>
        <begin position="3"/>
        <end position="109"/>
    </location>
</feature>
<feature type="region of interest" description="Disordered" evidence="1">
    <location>
        <begin position="64"/>
        <end position="83"/>
    </location>
</feature>
<dbReference type="InterPro" id="IPR049250">
    <property type="entry name" value="DUF6883"/>
</dbReference>
<sequence>MSRLPDAESALVEEKKVRDDLLNPDDQENKGKAALFQAFGFTRDAWHILRDTLRAHPLHNDIAETSQSSHGIKHAVPCSERTQDGRNPCITTVWITEGNRPPRLVTAYRGS</sequence>
<gene>
    <name evidence="3" type="ORF">CCS01_13915</name>
</gene>
<name>A0A2S6NGS6_RHOGL</name>
<accession>A0A2S6NGS6</accession>
<dbReference type="EMBL" id="NHRY01000139">
    <property type="protein sequence ID" value="PPQ33759.1"/>
    <property type="molecule type" value="Genomic_DNA"/>
</dbReference>
<evidence type="ECO:0000313" key="4">
    <source>
        <dbReference type="Proteomes" id="UP000239724"/>
    </source>
</evidence>
<dbReference type="RefSeq" id="WP_104519444.1">
    <property type="nucleotide sequence ID" value="NZ_NHRY01000139.1"/>
</dbReference>
<dbReference type="Proteomes" id="UP000239724">
    <property type="component" value="Unassembled WGS sequence"/>
</dbReference>
<reference evidence="3 4" key="1">
    <citation type="journal article" date="2018" name="Arch. Microbiol.">
        <title>New insights into the metabolic potential of the phototrophic purple bacterium Rhodopila globiformis DSM 161(T) from its draft genome sequence and evidence for a vanadium-dependent nitrogenase.</title>
        <authorList>
            <person name="Imhoff J.F."/>
            <person name="Rahn T."/>
            <person name="Kunzel S."/>
            <person name="Neulinger S.C."/>
        </authorList>
    </citation>
    <scope>NUCLEOTIDE SEQUENCE [LARGE SCALE GENOMIC DNA]</scope>
    <source>
        <strain evidence="3 4">DSM 161</strain>
    </source>
</reference>
<feature type="compositionally biased region" description="Basic and acidic residues" evidence="1">
    <location>
        <begin position="12"/>
        <end position="28"/>
    </location>
</feature>